<dbReference type="GeneID" id="8503595"/>
<feature type="region of interest" description="Disordered" evidence="1">
    <location>
        <begin position="122"/>
        <end position="157"/>
    </location>
</feature>
<protein>
    <submittedName>
        <fullName evidence="2">Uncharacterized protein</fullName>
    </submittedName>
</protein>
<accession>A0A179UQC6</accession>
<name>A0A179UQC6_BLAGS</name>
<feature type="compositionally biased region" description="Polar residues" evidence="1">
    <location>
        <begin position="141"/>
        <end position="156"/>
    </location>
</feature>
<sequence length="189" mass="20044">MLLRLTMRIDRVFLRGSIGMGGKQRTRCIAWATVPWDPPLPMDYEYMTALMENGTAIYAGCTRHKLFTGTTIVTVRQKTADSSTQVTGPITMLAQPITIQLHSSDSSLFVTAATATSASSSSISSFSSSAQPSSTASQVSETGSGAPTSSPQSRSTVYPGGLDSGWAALPYLLRSGFGTSGDARRARMM</sequence>
<evidence type="ECO:0000313" key="2">
    <source>
        <dbReference type="EMBL" id="OAT10214.1"/>
    </source>
</evidence>
<reference evidence="3" key="1">
    <citation type="journal article" date="2015" name="PLoS Genet.">
        <title>The dynamic genome and transcriptome of the human fungal pathogen Blastomyces and close relative Emmonsia.</title>
        <authorList>
            <person name="Munoz J.F."/>
            <person name="Gauthier G.M."/>
            <person name="Desjardins C.A."/>
            <person name="Gallo J.E."/>
            <person name="Holder J."/>
            <person name="Sullivan T.D."/>
            <person name="Marty A.J."/>
            <person name="Carmen J.C."/>
            <person name="Chen Z."/>
            <person name="Ding L."/>
            <person name="Gujja S."/>
            <person name="Magrini V."/>
            <person name="Misas E."/>
            <person name="Mitreva M."/>
            <person name="Priest M."/>
            <person name="Saif S."/>
            <person name="Whiston E.A."/>
            <person name="Young S."/>
            <person name="Zeng Q."/>
            <person name="Goldman W.E."/>
            <person name="Mardis E.R."/>
            <person name="Taylor J.W."/>
            <person name="McEwen J.G."/>
            <person name="Clay O.K."/>
            <person name="Klein B.S."/>
            <person name="Cuomo C.A."/>
        </authorList>
    </citation>
    <scope>NUCLEOTIDE SEQUENCE [LARGE SCALE GENOMIC DNA]</scope>
    <source>
        <strain evidence="3">SLH14081</strain>
    </source>
</reference>
<evidence type="ECO:0000256" key="1">
    <source>
        <dbReference type="SAM" id="MobiDB-lite"/>
    </source>
</evidence>
<evidence type="ECO:0000313" key="3">
    <source>
        <dbReference type="Proteomes" id="UP000002038"/>
    </source>
</evidence>
<dbReference type="OrthoDB" id="4187357at2759"/>
<feature type="compositionally biased region" description="Low complexity" evidence="1">
    <location>
        <begin position="122"/>
        <end position="140"/>
    </location>
</feature>
<dbReference type="VEuPathDB" id="FungiDB:BDBG_05885"/>
<dbReference type="KEGG" id="bgh:BDBG_05885"/>
<keyword evidence="3" id="KW-1185">Reference proteome</keyword>
<proteinExistence type="predicted"/>
<dbReference type="RefSeq" id="XP_002623711.2">
    <property type="nucleotide sequence ID" value="XM_002623665.2"/>
</dbReference>
<dbReference type="EMBL" id="GG657459">
    <property type="protein sequence ID" value="OAT10214.1"/>
    <property type="molecule type" value="Genomic_DNA"/>
</dbReference>
<organism evidence="2 3">
    <name type="scientific">Blastomyces gilchristii (strain SLH14081)</name>
    <name type="common">Blastomyces dermatitidis</name>
    <dbReference type="NCBI Taxonomy" id="559298"/>
    <lineage>
        <taxon>Eukaryota</taxon>
        <taxon>Fungi</taxon>
        <taxon>Dikarya</taxon>
        <taxon>Ascomycota</taxon>
        <taxon>Pezizomycotina</taxon>
        <taxon>Eurotiomycetes</taxon>
        <taxon>Eurotiomycetidae</taxon>
        <taxon>Onygenales</taxon>
        <taxon>Ajellomycetaceae</taxon>
        <taxon>Blastomyces</taxon>
    </lineage>
</organism>
<dbReference type="AlphaFoldDB" id="A0A179UQC6"/>
<dbReference type="Proteomes" id="UP000002038">
    <property type="component" value="Unassembled WGS sequence"/>
</dbReference>
<gene>
    <name evidence="2" type="ORF">BDBG_05885</name>
</gene>